<protein>
    <recommendedName>
        <fullName evidence="4">Serine/threonine protein kinase</fullName>
    </recommendedName>
</protein>
<organism evidence="2 3">
    <name type="scientific">Nannocystis pusilla</name>
    <dbReference type="NCBI Taxonomy" id="889268"/>
    <lineage>
        <taxon>Bacteria</taxon>
        <taxon>Pseudomonadati</taxon>
        <taxon>Myxococcota</taxon>
        <taxon>Polyangia</taxon>
        <taxon>Nannocystales</taxon>
        <taxon>Nannocystaceae</taxon>
        <taxon>Nannocystis</taxon>
    </lineage>
</organism>
<evidence type="ECO:0008006" key="4">
    <source>
        <dbReference type="Google" id="ProtNLM"/>
    </source>
</evidence>
<proteinExistence type="predicted"/>
<dbReference type="AlphaFoldDB" id="A0A9X3J2Z6"/>
<dbReference type="RefSeq" id="WP_267776183.1">
    <property type="nucleotide sequence ID" value="NZ_JAPNKE010000002.1"/>
</dbReference>
<reference evidence="2" key="1">
    <citation type="submission" date="2022-11" db="EMBL/GenBank/DDBJ databases">
        <title>Minimal conservation of predation-associated metabolite biosynthetic gene clusters underscores biosynthetic potential of Myxococcota including descriptions for ten novel species: Archangium lansinium sp. nov., Myxococcus landrumus sp. nov., Nannocystis bai.</title>
        <authorList>
            <person name="Ahearne A."/>
            <person name="Stevens C."/>
            <person name="Phillips K."/>
        </authorList>
    </citation>
    <scope>NUCLEOTIDE SEQUENCE</scope>
    <source>
        <strain evidence="2">Na p29</strain>
    </source>
</reference>
<feature type="transmembrane region" description="Helical" evidence="1">
    <location>
        <begin position="72"/>
        <end position="93"/>
    </location>
</feature>
<feature type="transmembrane region" description="Helical" evidence="1">
    <location>
        <begin position="128"/>
        <end position="147"/>
    </location>
</feature>
<accession>A0A9X3J2Z6</accession>
<sequence>MELDDLKQAWQVLDRRLDRHDALQLQLLHERATDRARSRLRPLVFGLWCQTLIAGALVFACASFWADHHDTPHLVLCGAVLQAYLLMVVVLGARELVLVRAIDPAEPVVLNQRRLAVLRAWRVRTSPWLGLPWALLHVPLLVCLAASNGEDLIARAPGFVVMQLVIGAVVLAAILVFIRASRSRPRLRAALERSASGNSLERARAALDAIDRFEQE</sequence>
<evidence type="ECO:0000313" key="2">
    <source>
        <dbReference type="EMBL" id="MCY1012685.1"/>
    </source>
</evidence>
<name>A0A9X3J2Z6_9BACT</name>
<comment type="caution">
    <text evidence="2">The sequence shown here is derived from an EMBL/GenBank/DDBJ whole genome shotgun (WGS) entry which is preliminary data.</text>
</comment>
<evidence type="ECO:0000313" key="3">
    <source>
        <dbReference type="Proteomes" id="UP001150924"/>
    </source>
</evidence>
<keyword evidence="3" id="KW-1185">Reference proteome</keyword>
<dbReference type="EMBL" id="JAPNKE010000002">
    <property type="protein sequence ID" value="MCY1012685.1"/>
    <property type="molecule type" value="Genomic_DNA"/>
</dbReference>
<dbReference type="Proteomes" id="UP001150924">
    <property type="component" value="Unassembled WGS sequence"/>
</dbReference>
<feature type="transmembrane region" description="Helical" evidence="1">
    <location>
        <begin position="43"/>
        <end position="66"/>
    </location>
</feature>
<keyword evidence="1" id="KW-0472">Membrane</keyword>
<gene>
    <name evidence="2" type="ORF">OV079_45570</name>
</gene>
<keyword evidence="1" id="KW-1133">Transmembrane helix</keyword>
<keyword evidence="1" id="KW-0812">Transmembrane</keyword>
<evidence type="ECO:0000256" key="1">
    <source>
        <dbReference type="SAM" id="Phobius"/>
    </source>
</evidence>
<feature type="transmembrane region" description="Helical" evidence="1">
    <location>
        <begin position="159"/>
        <end position="178"/>
    </location>
</feature>